<sequence length="130" mass="14578">MTLSFELRYEILTLEAKFDYYLDILKRARETAEIKSRGGSAETNIWVPTKDVLDIALVRMSIAKKSLEDGKRGAIIFALAAAQRELEALRYQIEGKSCLPHIKKTINVAISDIIMSINDVRKKGGSSFSL</sequence>
<reference evidence="1" key="1">
    <citation type="journal article" date="2020" name="mSystems">
        <title>Genome- and Community-Level Interaction Insights into Carbon Utilization and Element Cycling Functions of Hydrothermarchaeota in Hydrothermal Sediment.</title>
        <authorList>
            <person name="Zhou Z."/>
            <person name="Liu Y."/>
            <person name="Xu W."/>
            <person name="Pan J."/>
            <person name="Luo Z.H."/>
            <person name="Li M."/>
        </authorList>
    </citation>
    <scope>NUCLEOTIDE SEQUENCE [LARGE SCALE GENOMIC DNA]</scope>
    <source>
        <strain evidence="1">SpSt-885</strain>
    </source>
</reference>
<organism evidence="1">
    <name type="scientific">Fervidicoccus fontis</name>
    <dbReference type="NCBI Taxonomy" id="683846"/>
    <lineage>
        <taxon>Archaea</taxon>
        <taxon>Thermoproteota</taxon>
        <taxon>Thermoprotei</taxon>
        <taxon>Fervidicoccales</taxon>
        <taxon>Fervidicoccaceae</taxon>
        <taxon>Fervidicoccus</taxon>
    </lineage>
</organism>
<proteinExistence type="predicted"/>
<name>A0A7J3SLC2_9CREN</name>
<comment type="caution">
    <text evidence="1">The sequence shown here is derived from an EMBL/GenBank/DDBJ whole genome shotgun (WGS) entry which is preliminary data.</text>
</comment>
<evidence type="ECO:0000313" key="1">
    <source>
        <dbReference type="EMBL" id="HGZ60143.1"/>
    </source>
</evidence>
<protein>
    <submittedName>
        <fullName evidence="1">Uncharacterized protein</fullName>
    </submittedName>
</protein>
<dbReference type="AlphaFoldDB" id="A0A7J3SLC2"/>
<accession>A0A7J3SLC2</accession>
<dbReference type="EMBL" id="DTLS01000081">
    <property type="protein sequence ID" value="HGZ60143.1"/>
    <property type="molecule type" value="Genomic_DNA"/>
</dbReference>
<gene>
    <name evidence="1" type="ORF">ENW83_02915</name>
</gene>